<sequence>MGFLRSVNLAHPRPNPAKPEIGGTGIDKRPTDLPVEVRAPGETGSGLAGDAIFDTVNHGGEQQAVYAYAREALDQWETELGRELTDGCFGENLTTRGIAVDDALIGERWRIGGQVLLEVTTPRVPCSTFADWLDEQRWVKRFTQRALPGAYLRVLEPGVVRAGDAISVEYRPAHDLTVGETFRALTTEPELLPKLVDVAELPEETRELARRRTAKS</sequence>
<dbReference type="Gene3D" id="2.40.33.20">
    <property type="entry name" value="PK beta-barrel domain-like"/>
    <property type="match status" value="1"/>
</dbReference>
<name>A0AB33K9Q6_9ACTN</name>
<dbReference type="PROSITE" id="PS51340">
    <property type="entry name" value="MOSC"/>
    <property type="match status" value="1"/>
</dbReference>
<proteinExistence type="predicted"/>
<evidence type="ECO:0000256" key="1">
    <source>
        <dbReference type="SAM" id="MobiDB-lite"/>
    </source>
</evidence>
<dbReference type="EMBL" id="AP035881">
    <property type="protein sequence ID" value="BFP48130.1"/>
    <property type="molecule type" value="Genomic_DNA"/>
</dbReference>
<protein>
    <submittedName>
        <fullName evidence="3">MOSC domain-containing protein</fullName>
    </submittedName>
</protein>
<gene>
    <name evidence="3" type="ORF">KCMC57_44980</name>
</gene>
<dbReference type="PANTHER" id="PTHR30212:SF2">
    <property type="entry name" value="PROTEIN YIIM"/>
    <property type="match status" value="1"/>
</dbReference>
<dbReference type="PANTHER" id="PTHR30212">
    <property type="entry name" value="PROTEIN YIIM"/>
    <property type="match status" value="1"/>
</dbReference>
<dbReference type="GO" id="GO:0030151">
    <property type="term" value="F:molybdenum ion binding"/>
    <property type="evidence" value="ECO:0007669"/>
    <property type="project" value="InterPro"/>
</dbReference>
<dbReference type="InterPro" id="IPR011037">
    <property type="entry name" value="Pyrv_Knase-like_insert_dom_sf"/>
</dbReference>
<organism evidence="3">
    <name type="scientific">Kitasatospora sp. CMC57</name>
    <dbReference type="NCBI Taxonomy" id="3231513"/>
    <lineage>
        <taxon>Bacteria</taxon>
        <taxon>Bacillati</taxon>
        <taxon>Actinomycetota</taxon>
        <taxon>Actinomycetes</taxon>
        <taxon>Kitasatosporales</taxon>
        <taxon>Streptomycetaceae</taxon>
        <taxon>Kitasatospora</taxon>
    </lineage>
</organism>
<evidence type="ECO:0000259" key="2">
    <source>
        <dbReference type="PROSITE" id="PS51340"/>
    </source>
</evidence>
<feature type="domain" description="MOSC" evidence="2">
    <location>
        <begin position="33"/>
        <end position="169"/>
    </location>
</feature>
<accession>A0AB33K9Q6</accession>
<dbReference type="SUPFAM" id="SSF50800">
    <property type="entry name" value="PK beta-barrel domain-like"/>
    <property type="match status" value="1"/>
</dbReference>
<dbReference type="InterPro" id="IPR052353">
    <property type="entry name" value="Benzoxazolinone_Detox_Enz"/>
</dbReference>
<dbReference type="GO" id="GO:0030170">
    <property type="term" value="F:pyridoxal phosphate binding"/>
    <property type="evidence" value="ECO:0007669"/>
    <property type="project" value="InterPro"/>
</dbReference>
<feature type="region of interest" description="Disordered" evidence="1">
    <location>
        <begin position="1"/>
        <end position="30"/>
    </location>
</feature>
<dbReference type="Pfam" id="PF03473">
    <property type="entry name" value="MOSC"/>
    <property type="match status" value="1"/>
</dbReference>
<dbReference type="GO" id="GO:0003824">
    <property type="term" value="F:catalytic activity"/>
    <property type="evidence" value="ECO:0007669"/>
    <property type="project" value="InterPro"/>
</dbReference>
<dbReference type="AlphaFoldDB" id="A0AB33K9Q6"/>
<dbReference type="RefSeq" id="WP_407990384.1">
    <property type="nucleotide sequence ID" value="NZ_AP035881.2"/>
</dbReference>
<dbReference type="InterPro" id="IPR005302">
    <property type="entry name" value="MoCF_Sase_C"/>
</dbReference>
<evidence type="ECO:0000313" key="3">
    <source>
        <dbReference type="EMBL" id="BFP48130.1"/>
    </source>
</evidence>
<reference evidence="3" key="1">
    <citation type="submission" date="2024-07" db="EMBL/GenBank/DDBJ databases">
        <title>Complete genome sequences of cellulolytic bacteria, Kitasatospora sp. CMC57 and Streptomyces sp. CMC78, isolated from Japanese agricultural soil.</title>
        <authorList>
            <person name="Hashimoto T."/>
            <person name="Ito M."/>
            <person name="Iwamoto M."/>
            <person name="Fukahori D."/>
            <person name="Shoda T."/>
            <person name="Sakoda M."/>
            <person name="Morohoshi T."/>
            <person name="Mitsuboshi M."/>
            <person name="Nishizawa T."/>
        </authorList>
    </citation>
    <scope>NUCLEOTIDE SEQUENCE</scope>
    <source>
        <strain evidence="3">CMC57</strain>
    </source>
</reference>